<keyword evidence="6 12" id="KW-0915">Sodium</keyword>
<dbReference type="OrthoDB" id="9806299at2"/>
<evidence type="ECO:0000313" key="13">
    <source>
        <dbReference type="EMBL" id="AJE45397.1"/>
    </source>
</evidence>
<keyword evidence="7 12" id="KW-0406">Ion transport</keyword>
<comment type="catalytic activity">
    <reaction evidence="11">
        <text>fluoride(in) = fluoride(out)</text>
        <dbReference type="Rhea" id="RHEA:76159"/>
        <dbReference type="ChEBI" id="CHEBI:17051"/>
    </reaction>
    <physiologicalReaction direction="left-to-right" evidence="11">
        <dbReference type="Rhea" id="RHEA:76160"/>
    </physiologicalReaction>
</comment>
<gene>
    <name evidence="12" type="primary">fluC</name>
    <name evidence="12" type="synonym">crcB</name>
    <name evidence="13" type="ORF">P73_0682</name>
</gene>
<dbReference type="HOGENOM" id="CLU_114342_2_3_5"/>
<accession>A0A0B5DYU3</accession>
<evidence type="ECO:0000256" key="8">
    <source>
        <dbReference type="ARBA" id="ARBA00023136"/>
    </source>
</evidence>
<dbReference type="Pfam" id="PF02537">
    <property type="entry name" value="CRCB"/>
    <property type="match status" value="1"/>
</dbReference>
<evidence type="ECO:0000256" key="3">
    <source>
        <dbReference type="ARBA" id="ARBA00022519"/>
    </source>
</evidence>
<dbReference type="InterPro" id="IPR003691">
    <property type="entry name" value="FluC"/>
</dbReference>
<sequence>MAPLIQVALGGALGASARYLTGLGMARLLGKSFPWGTLTVNFAGSFLMGVVVVVLAHANGNRFAPFLMTGVLGGFTTYSAFSLDALTIYERGEIALAAAYVVVTLVLALGGIALGLHAARSFYT</sequence>
<keyword evidence="8 12" id="KW-0472">Membrane</keyword>
<organism evidence="13 14">
    <name type="scientific">Celeribacter indicus</name>
    <dbReference type="NCBI Taxonomy" id="1208324"/>
    <lineage>
        <taxon>Bacteria</taxon>
        <taxon>Pseudomonadati</taxon>
        <taxon>Pseudomonadota</taxon>
        <taxon>Alphaproteobacteria</taxon>
        <taxon>Rhodobacterales</taxon>
        <taxon>Roseobacteraceae</taxon>
        <taxon>Celeribacter</taxon>
    </lineage>
</organism>
<evidence type="ECO:0000256" key="7">
    <source>
        <dbReference type="ARBA" id="ARBA00023065"/>
    </source>
</evidence>
<comment type="subcellular location">
    <subcellularLocation>
        <location evidence="1 12">Cell membrane</location>
        <topology evidence="1 12">Multi-pass membrane protein</topology>
    </subcellularLocation>
</comment>
<dbReference type="STRING" id="1208324.P73_0682"/>
<keyword evidence="2 12" id="KW-1003">Cell membrane</keyword>
<dbReference type="NCBIfam" id="TIGR00494">
    <property type="entry name" value="crcB"/>
    <property type="match status" value="1"/>
</dbReference>
<feature type="binding site" evidence="12">
    <location>
        <position position="73"/>
    </location>
    <ligand>
        <name>Na(+)</name>
        <dbReference type="ChEBI" id="CHEBI:29101"/>
        <note>structural</note>
    </ligand>
</feature>
<keyword evidence="12" id="KW-0813">Transport</keyword>
<evidence type="ECO:0000256" key="1">
    <source>
        <dbReference type="ARBA" id="ARBA00004651"/>
    </source>
</evidence>
<protein>
    <recommendedName>
        <fullName evidence="12">Fluoride-specific ion channel FluC</fullName>
    </recommendedName>
</protein>
<evidence type="ECO:0000256" key="11">
    <source>
        <dbReference type="ARBA" id="ARBA00035585"/>
    </source>
</evidence>
<keyword evidence="12" id="KW-0479">Metal-binding</keyword>
<dbReference type="GO" id="GO:0005886">
    <property type="term" value="C:plasma membrane"/>
    <property type="evidence" value="ECO:0007669"/>
    <property type="project" value="UniProtKB-SubCell"/>
</dbReference>
<name>A0A0B5DYU3_9RHOB</name>
<evidence type="ECO:0000256" key="6">
    <source>
        <dbReference type="ARBA" id="ARBA00023053"/>
    </source>
</evidence>
<comment type="activity regulation">
    <text evidence="12">Na(+) is not transported, but it plays an essential structural role and its presence is essential for fluoride channel function.</text>
</comment>
<dbReference type="GO" id="GO:0062054">
    <property type="term" value="F:fluoride channel activity"/>
    <property type="evidence" value="ECO:0007669"/>
    <property type="project" value="UniProtKB-UniRule"/>
</dbReference>
<dbReference type="GO" id="GO:0046872">
    <property type="term" value="F:metal ion binding"/>
    <property type="evidence" value="ECO:0007669"/>
    <property type="project" value="UniProtKB-KW"/>
</dbReference>
<keyword evidence="3" id="KW-0997">Cell inner membrane</keyword>
<dbReference type="RefSeq" id="WP_043868474.1">
    <property type="nucleotide sequence ID" value="NZ_CP004393.1"/>
</dbReference>
<keyword evidence="14" id="KW-1185">Reference proteome</keyword>
<feature type="transmembrane region" description="Helical" evidence="12">
    <location>
        <begin position="63"/>
        <end position="82"/>
    </location>
</feature>
<feature type="transmembrane region" description="Helical" evidence="12">
    <location>
        <begin position="33"/>
        <end position="56"/>
    </location>
</feature>
<evidence type="ECO:0000256" key="10">
    <source>
        <dbReference type="ARBA" id="ARBA00035120"/>
    </source>
</evidence>
<dbReference type="Proteomes" id="UP000031521">
    <property type="component" value="Chromosome"/>
</dbReference>
<keyword evidence="4 12" id="KW-0812">Transmembrane</keyword>
<evidence type="ECO:0000256" key="9">
    <source>
        <dbReference type="ARBA" id="ARBA00023303"/>
    </source>
</evidence>
<proteinExistence type="inferred from homology"/>
<evidence type="ECO:0000256" key="2">
    <source>
        <dbReference type="ARBA" id="ARBA00022475"/>
    </source>
</evidence>
<dbReference type="EMBL" id="CP004393">
    <property type="protein sequence ID" value="AJE45397.1"/>
    <property type="molecule type" value="Genomic_DNA"/>
</dbReference>
<evidence type="ECO:0000256" key="5">
    <source>
        <dbReference type="ARBA" id="ARBA00022989"/>
    </source>
</evidence>
<feature type="transmembrane region" description="Helical" evidence="12">
    <location>
        <begin position="94"/>
        <end position="116"/>
    </location>
</feature>
<dbReference type="PANTHER" id="PTHR28259:SF1">
    <property type="entry name" value="FLUORIDE EXPORT PROTEIN 1-RELATED"/>
    <property type="match status" value="1"/>
</dbReference>
<dbReference type="NCBIfam" id="NF010805">
    <property type="entry name" value="PRK14209.1"/>
    <property type="match status" value="1"/>
</dbReference>
<keyword evidence="5 12" id="KW-1133">Transmembrane helix</keyword>
<dbReference type="AlphaFoldDB" id="A0A0B5DYU3"/>
<dbReference type="KEGG" id="cid:P73_0682"/>
<feature type="binding site" evidence="12">
    <location>
        <position position="76"/>
    </location>
    <ligand>
        <name>Na(+)</name>
        <dbReference type="ChEBI" id="CHEBI:29101"/>
        <note>structural</note>
    </ligand>
</feature>
<evidence type="ECO:0000256" key="12">
    <source>
        <dbReference type="HAMAP-Rule" id="MF_00454"/>
    </source>
</evidence>
<comment type="similarity">
    <text evidence="10 12">Belongs to the fluoride channel Fluc/FEX (TC 1.A.43) family.</text>
</comment>
<reference evidence="13 14" key="1">
    <citation type="journal article" date="2014" name="Int. J. Syst. Evol. Microbiol.">
        <title>Celeribacter indicus sp. nov., a polycyclic aromatic hydrocarbon-degrading bacterium from deep-sea sediment and reclassification of Huaishuia halophila as Celeribacter halophilus comb. nov.</title>
        <authorList>
            <person name="Lai Q."/>
            <person name="Cao J."/>
            <person name="Yuan J."/>
            <person name="Li F."/>
            <person name="Shao Z."/>
        </authorList>
    </citation>
    <scope>NUCLEOTIDE SEQUENCE [LARGE SCALE GENOMIC DNA]</scope>
    <source>
        <strain evidence="13">P73</strain>
    </source>
</reference>
<dbReference type="HAMAP" id="MF_00454">
    <property type="entry name" value="FluC"/>
    <property type="match status" value="1"/>
</dbReference>
<keyword evidence="9 12" id="KW-0407">Ion channel</keyword>
<evidence type="ECO:0000256" key="4">
    <source>
        <dbReference type="ARBA" id="ARBA00022692"/>
    </source>
</evidence>
<dbReference type="GO" id="GO:0140114">
    <property type="term" value="P:cellular detoxification of fluoride"/>
    <property type="evidence" value="ECO:0007669"/>
    <property type="project" value="UniProtKB-UniRule"/>
</dbReference>
<evidence type="ECO:0000313" key="14">
    <source>
        <dbReference type="Proteomes" id="UP000031521"/>
    </source>
</evidence>
<comment type="function">
    <text evidence="12">Fluoride-specific ion channel. Important for reducing fluoride concentration in the cell, thus reducing its toxicity.</text>
</comment>
<dbReference type="PANTHER" id="PTHR28259">
    <property type="entry name" value="FLUORIDE EXPORT PROTEIN 1-RELATED"/>
    <property type="match status" value="1"/>
</dbReference>